<name>A0ABW8LH04_9ACTN</name>
<evidence type="ECO:0000313" key="2">
    <source>
        <dbReference type="Proteomes" id="UP001620295"/>
    </source>
</evidence>
<evidence type="ECO:0000313" key="1">
    <source>
        <dbReference type="EMBL" id="MFK4264285.1"/>
    </source>
</evidence>
<accession>A0ABW8LH04</accession>
<protein>
    <submittedName>
        <fullName evidence="1">Uncharacterized protein</fullName>
    </submittedName>
</protein>
<gene>
    <name evidence="1" type="ORF">ACI2L5_05030</name>
</gene>
<organism evidence="1 2">
    <name type="scientific">Streptomyces milbemycinicus</name>
    <dbReference type="NCBI Taxonomy" id="476552"/>
    <lineage>
        <taxon>Bacteria</taxon>
        <taxon>Bacillati</taxon>
        <taxon>Actinomycetota</taxon>
        <taxon>Actinomycetes</taxon>
        <taxon>Kitasatosporales</taxon>
        <taxon>Streptomycetaceae</taxon>
        <taxon>Streptomyces</taxon>
    </lineage>
</organism>
<comment type="caution">
    <text evidence="1">The sequence shown here is derived from an EMBL/GenBank/DDBJ whole genome shotgun (WGS) entry which is preliminary data.</text>
</comment>
<dbReference type="Proteomes" id="UP001620295">
    <property type="component" value="Unassembled WGS sequence"/>
</dbReference>
<dbReference type="RefSeq" id="WP_358633282.1">
    <property type="nucleotide sequence ID" value="NZ_JBFAEV010000004.1"/>
</dbReference>
<dbReference type="EMBL" id="JBJDQH010000002">
    <property type="protein sequence ID" value="MFK4264285.1"/>
    <property type="molecule type" value="Genomic_DNA"/>
</dbReference>
<proteinExistence type="predicted"/>
<sequence>MLAFRPSRLELLDNLSRWQALRALAYLRALSAGAADAELVRDLSQLPGQDTATDPDLPVLLGRLERHASVVPVDVLDAVVRDCDMLLRGSRHAGFSIGTELTEDSRPTGPEEAIARAAALATYWYECPELRGGLTLVWSANQFVRRWLWWSRKYPEGGFPPGAPGIATSPAPPLPAPATLPTWAAALLERLEQ</sequence>
<keyword evidence="2" id="KW-1185">Reference proteome</keyword>
<reference evidence="1 2" key="1">
    <citation type="submission" date="2024-11" db="EMBL/GenBank/DDBJ databases">
        <title>The Natural Products Discovery Center: Release of the First 8490 Sequenced Strains for Exploring Actinobacteria Biosynthetic Diversity.</title>
        <authorList>
            <person name="Kalkreuter E."/>
            <person name="Kautsar S.A."/>
            <person name="Yang D."/>
            <person name="Bader C.D."/>
            <person name="Teijaro C.N."/>
            <person name="Fluegel L."/>
            <person name="Davis C.M."/>
            <person name="Simpson J.R."/>
            <person name="Lauterbach L."/>
            <person name="Steele A.D."/>
            <person name="Gui C."/>
            <person name="Meng S."/>
            <person name="Li G."/>
            <person name="Viehrig K."/>
            <person name="Ye F."/>
            <person name="Su P."/>
            <person name="Kiefer A.F."/>
            <person name="Nichols A."/>
            <person name="Cepeda A.J."/>
            <person name="Yan W."/>
            <person name="Fan B."/>
            <person name="Jiang Y."/>
            <person name="Adhikari A."/>
            <person name="Zheng C.-J."/>
            <person name="Schuster L."/>
            <person name="Cowan T.M."/>
            <person name="Smanski M.J."/>
            <person name="Chevrette M.G."/>
            <person name="De Carvalho L.P.S."/>
            <person name="Shen B."/>
        </authorList>
    </citation>
    <scope>NUCLEOTIDE SEQUENCE [LARGE SCALE GENOMIC DNA]</scope>
    <source>
        <strain evidence="1 2">NPDC020863</strain>
    </source>
</reference>